<dbReference type="InterPro" id="IPR036852">
    <property type="entry name" value="Peptidase_S8/S53_dom_sf"/>
</dbReference>
<dbReference type="InterPro" id="IPR050131">
    <property type="entry name" value="Peptidase_S8_subtilisin-like"/>
</dbReference>
<dbReference type="PRINTS" id="PR00723">
    <property type="entry name" value="SUBTILISIN"/>
</dbReference>
<dbReference type="InterPro" id="IPR022398">
    <property type="entry name" value="Peptidase_S8_His-AS"/>
</dbReference>
<dbReference type="PANTHER" id="PTHR43806:SF65">
    <property type="entry name" value="SERINE PROTEASE APRX"/>
    <property type="match status" value="1"/>
</dbReference>
<dbReference type="GO" id="GO:0006508">
    <property type="term" value="P:proteolysis"/>
    <property type="evidence" value="ECO:0007669"/>
    <property type="project" value="UniProtKB-KW"/>
</dbReference>
<keyword evidence="2 5" id="KW-0645">Protease</keyword>
<dbReference type="CDD" id="cd07487">
    <property type="entry name" value="Peptidases_S8_1"/>
    <property type="match status" value="1"/>
</dbReference>
<dbReference type="Proteomes" id="UP000265643">
    <property type="component" value="Unassembled WGS sequence"/>
</dbReference>
<dbReference type="InterPro" id="IPR015500">
    <property type="entry name" value="Peptidase_S8_subtilisin-rel"/>
</dbReference>
<evidence type="ECO:0000256" key="1">
    <source>
        <dbReference type="ARBA" id="ARBA00011073"/>
    </source>
</evidence>
<dbReference type="EMBL" id="BHGK01000001">
    <property type="protein sequence ID" value="GCA68360.1"/>
    <property type="molecule type" value="Genomic_DNA"/>
</dbReference>
<sequence length="292" mass="31567">MEKVKRKVRYYCEDTIYKGCNGKGVGIAVLDTGISLHPDLKHRITAWKDFVAEKEVPYDDSSHGTHVAGILSGEGIVSRGQNKGMAPGASLCVLKILDQNGRGTVSTFLKAVDWLVYQRKRYGIRIVNLSVGMPAREEKTELAMIAGVEELWDQGMVVVVSAGNEGPEKGTVCVPGSSKKVITVGAMENGVHSGQGPTQECVVKPDLCAPGIQILSCNGFYPFQPSAYVKKSGTSMATPVVAGAAALLLQKQPEIGNVEMKLRLRECRQNLRQKDGYGALDVTNLLLSRKFT</sequence>
<keyword evidence="4 5" id="KW-0720">Serine protease</keyword>
<evidence type="ECO:0000256" key="5">
    <source>
        <dbReference type="PROSITE-ProRule" id="PRU01240"/>
    </source>
</evidence>
<evidence type="ECO:0000256" key="2">
    <source>
        <dbReference type="ARBA" id="ARBA00022670"/>
    </source>
</evidence>
<dbReference type="SUPFAM" id="SSF52743">
    <property type="entry name" value="Subtilisin-like"/>
    <property type="match status" value="1"/>
</dbReference>
<accession>A0A391P4X7</accession>
<dbReference type="PROSITE" id="PS51892">
    <property type="entry name" value="SUBTILASE"/>
    <property type="match status" value="1"/>
</dbReference>
<dbReference type="PROSITE" id="PS00137">
    <property type="entry name" value="SUBTILASE_HIS"/>
    <property type="match status" value="1"/>
</dbReference>
<evidence type="ECO:0000313" key="9">
    <source>
        <dbReference type="Proteomes" id="UP000265643"/>
    </source>
</evidence>
<dbReference type="AlphaFoldDB" id="A0A391P4X7"/>
<keyword evidence="9" id="KW-1185">Reference proteome</keyword>
<dbReference type="Gene3D" id="3.40.50.200">
    <property type="entry name" value="Peptidase S8/S53 domain"/>
    <property type="match status" value="1"/>
</dbReference>
<dbReference type="RefSeq" id="WP_117602353.1">
    <property type="nucleotide sequence ID" value="NZ_BHGK01000001.1"/>
</dbReference>
<dbReference type="GO" id="GO:0004252">
    <property type="term" value="F:serine-type endopeptidase activity"/>
    <property type="evidence" value="ECO:0007669"/>
    <property type="project" value="UniProtKB-UniRule"/>
</dbReference>
<dbReference type="Pfam" id="PF00082">
    <property type="entry name" value="Peptidase_S8"/>
    <property type="match status" value="1"/>
</dbReference>
<feature type="domain" description="Peptidase S8/S53" evidence="7">
    <location>
        <begin position="22"/>
        <end position="264"/>
    </location>
</feature>
<evidence type="ECO:0000256" key="3">
    <source>
        <dbReference type="ARBA" id="ARBA00022801"/>
    </source>
</evidence>
<organism evidence="8 9">
    <name type="scientific">Mediterraneibacter butyricigenes</name>
    <dbReference type="NCBI Taxonomy" id="2316025"/>
    <lineage>
        <taxon>Bacteria</taxon>
        <taxon>Bacillati</taxon>
        <taxon>Bacillota</taxon>
        <taxon>Clostridia</taxon>
        <taxon>Lachnospirales</taxon>
        <taxon>Lachnospiraceae</taxon>
        <taxon>Mediterraneibacter</taxon>
    </lineage>
</organism>
<dbReference type="PANTHER" id="PTHR43806">
    <property type="entry name" value="PEPTIDASE S8"/>
    <property type="match status" value="1"/>
</dbReference>
<dbReference type="PROSITE" id="PS00138">
    <property type="entry name" value="SUBTILASE_SER"/>
    <property type="match status" value="1"/>
</dbReference>
<name>A0A391P4X7_9FIRM</name>
<evidence type="ECO:0000259" key="7">
    <source>
        <dbReference type="Pfam" id="PF00082"/>
    </source>
</evidence>
<dbReference type="InterPro" id="IPR023827">
    <property type="entry name" value="Peptidase_S8_Asp-AS"/>
</dbReference>
<dbReference type="InterPro" id="IPR023828">
    <property type="entry name" value="Peptidase_S8_Ser-AS"/>
</dbReference>
<protein>
    <recommendedName>
        <fullName evidence="7">Peptidase S8/S53 domain-containing protein</fullName>
    </recommendedName>
</protein>
<reference evidence="9" key="1">
    <citation type="submission" date="2018-09" db="EMBL/GenBank/DDBJ databases">
        <title>Draft Genome Sequence of Mediterraneibacter sp. KCTC 15684.</title>
        <authorList>
            <person name="Kim J.S."/>
            <person name="Han K.I."/>
            <person name="Suh M.K."/>
            <person name="Lee K.C."/>
            <person name="Eom M.K."/>
            <person name="Lee J.H."/>
            <person name="Park S.H."/>
            <person name="Kang S.W."/>
            <person name="Park J.E."/>
            <person name="Oh B.S."/>
            <person name="Yu S.Y."/>
            <person name="Choi S.H."/>
            <person name="Lee D.H."/>
            <person name="Yoon H."/>
            <person name="Kim B."/>
            <person name="Yang S.J."/>
            <person name="Lee J.S."/>
        </authorList>
    </citation>
    <scope>NUCLEOTIDE SEQUENCE [LARGE SCALE GENOMIC DNA]</scope>
    <source>
        <strain evidence="9">KCTC 15684</strain>
    </source>
</reference>
<comment type="caution">
    <text evidence="8">The sequence shown here is derived from an EMBL/GenBank/DDBJ whole genome shotgun (WGS) entry which is preliminary data.</text>
</comment>
<feature type="active site" description="Charge relay system" evidence="5">
    <location>
        <position position="235"/>
    </location>
</feature>
<evidence type="ECO:0000256" key="4">
    <source>
        <dbReference type="ARBA" id="ARBA00022825"/>
    </source>
</evidence>
<proteinExistence type="inferred from homology"/>
<keyword evidence="3 5" id="KW-0378">Hydrolase</keyword>
<evidence type="ECO:0000256" key="6">
    <source>
        <dbReference type="RuleBase" id="RU003355"/>
    </source>
</evidence>
<comment type="similarity">
    <text evidence="1 5 6">Belongs to the peptidase S8 family.</text>
</comment>
<gene>
    <name evidence="8" type="ORF">KGMB01110_27960</name>
</gene>
<dbReference type="InterPro" id="IPR000209">
    <property type="entry name" value="Peptidase_S8/S53_dom"/>
</dbReference>
<feature type="active site" description="Charge relay system" evidence="5">
    <location>
        <position position="31"/>
    </location>
</feature>
<dbReference type="PROSITE" id="PS00136">
    <property type="entry name" value="SUBTILASE_ASP"/>
    <property type="match status" value="1"/>
</dbReference>
<evidence type="ECO:0000313" key="8">
    <source>
        <dbReference type="EMBL" id="GCA68360.1"/>
    </source>
</evidence>
<feature type="active site" description="Charge relay system" evidence="5">
    <location>
        <position position="63"/>
    </location>
</feature>